<evidence type="ECO:0000256" key="3">
    <source>
        <dbReference type="ARBA" id="ARBA00023125"/>
    </source>
</evidence>
<dbReference type="InterPro" id="IPR010998">
    <property type="entry name" value="Integrase_recombinase_N"/>
</dbReference>
<dbReference type="PANTHER" id="PTHR30629:SF2">
    <property type="entry name" value="PROPHAGE INTEGRASE INTS-RELATED"/>
    <property type="match status" value="1"/>
</dbReference>
<dbReference type="Gene3D" id="1.10.150.130">
    <property type="match status" value="1"/>
</dbReference>
<dbReference type="Gene3D" id="3.30.160.390">
    <property type="entry name" value="Integrase, DNA-binding domain"/>
    <property type="match status" value="1"/>
</dbReference>
<proteinExistence type="inferred from homology"/>
<accession>A0ABX8Z743</accession>
<name>A0ABX8Z743_9NEIS</name>
<evidence type="ECO:0000259" key="5">
    <source>
        <dbReference type="Pfam" id="PF22022"/>
    </source>
</evidence>
<dbReference type="SUPFAM" id="SSF56349">
    <property type="entry name" value="DNA breaking-rejoining enzymes"/>
    <property type="match status" value="1"/>
</dbReference>
<dbReference type="EMBL" id="CP081150">
    <property type="protein sequence ID" value="QZA78137.1"/>
    <property type="molecule type" value="Genomic_DNA"/>
</dbReference>
<evidence type="ECO:0000313" key="7">
    <source>
        <dbReference type="Proteomes" id="UP000825679"/>
    </source>
</evidence>
<reference evidence="6 7" key="1">
    <citation type="submission" date="2021-08" db="EMBL/GenBank/DDBJ databases">
        <title>complete genome sequencing of Deefgea sp. D25.</title>
        <authorList>
            <person name="Bae J.-W."/>
            <person name="Gim D.-H."/>
        </authorList>
    </citation>
    <scope>NUCLEOTIDE SEQUENCE [LARGE SCALE GENOMIC DNA]</scope>
    <source>
        <strain evidence="6 7">D25</strain>
    </source>
</reference>
<evidence type="ECO:0000256" key="2">
    <source>
        <dbReference type="ARBA" id="ARBA00022908"/>
    </source>
</evidence>
<keyword evidence="3 6" id="KW-0238">DNA-binding</keyword>
<dbReference type="InterPro" id="IPR025166">
    <property type="entry name" value="Integrase_DNA_bind_dom"/>
</dbReference>
<evidence type="ECO:0000313" key="6">
    <source>
        <dbReference type="EMBL" id="QZA78137.1"/>
    </source>
</evidence>
<evidence type="ECO:0000259" key="4">
    <source>
        <dbReference type="Pfam" id="PF13356"/>
    </source>
</evidence>
<sequence length="217" mass="24787">MPRAKSESAEKPRNLLTLLEIKNAKLPEGKAETTLNDGGGLYLVVATNRKRWMYRYGLHGKMHRQWLGEFPKVSLAQARKLRNDALNLVEEGKNPRIEKQVAKIAAQYSMANTFEAIALEWHAKELESGSWIPSHAERILKRLKADIFPIIGMRAIESLETRDLLYPLTLVTQRGTFNLAKAYRQYITVIMRFAVQTGRIKTNPALVDADRKLTHYS</sequence>
<keyword evidence="7" id="KW-1185">Reference proteome</keyword>
<evidence type="ECO:0000256" key="1">
    <source>
        <dbReference type="ARBA" id="ARBA00008857"/>
    </source>
</evidence>
<keyword evidence="2" id="KW-0229">DNA integration</keyword>
<dbReference type="InterPro" id="IPR038488">
    <property type="entry name" value="Integrase_DNA-bd_sf"/>
</dbReference>
<gene>
    <name evidence="6" type="ORF">K4H28_01495</name>
</gene>
<dbReference type="InterPro" id="IPR050808">
    <property type="entry name" value="Phage_Integrase"/>
</dbReference>
<dbReference type="Pfam" id="PF22022">
    <property type="entry name" value="Phage_int_M"/>
    <property type="match status" value="1"/>
</dbReference>
<dbReference type="InterPro" id="IPR011010">
    <property type="entry name" value="DNA_brk_join_enz"/>
</dbReference>
<dbReference type="Proteomes" id="UP000825679">
    <property type="component" value="Chromosome"/>
</dbReference>
<feature type="domain" description="Integrase DNA-binding" evidence="4">
    <location>
        <begin position="16"/>
        <end position="100"/>
    </location>
</feature>
<dbReference type="InterPro" id="IPR053876">
    <property type="entry name" value="Phage_int_M"/>
</dbReference>
<dbReference type="PANTHER" id="PTHR30629">
    <property type="entry name" value="PROPHAGE INTEGRASE"/>
    <property type="match status" value="1"/>
</dbReference>
<dbReference type="Pfam" id="PF13356">
    <property type="entry name" value="Arm-DNA-bind_3"/>
    <property type="match status" value="1"/>
</dbReference>
<feature type="domain" description="Phage integrase central" evidence="5">
    <location>
        <begin position="114"/>
        <end position="205"/>
    </location>
</feature>
<organism evidence="6 7">
    <name type="scientific">Deefgea tanakiae</name>
    <dbReference type="NCBI Taxonomy" id="2865840"/>
    <lineage>
        <taxon>Bacteria</taxon>
        <taxon>Pseudomonadati</taxon>
        <taxon>Pseudomonadota</taxon>
        <taxon>Betaproteobacteria</taxon>
        <taxon>Neisseriales</taxon>
        <taxon>Chitinibacteraceae</taxon>
        <taxon>Deefgea</taxon>
    </lineage>
</organism>
<dbReference type="RefSeq" id="WP_221006510.1">
    <property type="nucleotide sequence ID" value="NZ_CP081150.1"/>
</dbReference>
<protein>
    <submittedName>
        <fullName evidence="6">Integrase arm-type DNA-binding domain-containing protein</fullName>
    </submittedName>
</protein>
<dbReference type="GO" id="GO:0003677">
    <property type="term" value="F:DNA binding"/>
    <property type="evidence" value="ECO:0007669"/>
    <property type="project" value="UniProtKB-KW"/>
</dbReference>
<comment type="similarity">
    <text evidence="1">Belongs to the 'phage' integrase family.</text>
</comment>